<sequence length="65" mass="7238">ARPGQTVTTVEEERKLNRRFTKPLAEFIELMNNLNLPKPAQIDVAVPANIRCGIQDDPIALGPRT</sequence>
<dbReference type="InterPro" id="IPR036866">
    <property type="entry name" value="RibonucZ/Hydroxyglut_hydro"/>
</dbReference>
<protein>
    <submittedName>
        <fullName evidence="1">Uncharacterized protein</fullName>
    </submittedName>
</protein>
<evidence type="ECO:0000313" key="1">
    <source>
        <dbReference type="EMBL" id="GCB81527.1"/>
    </source>
</evidence>
<dbReference type="AlphaFoldDB" id="A0A401Q880"/>
<accession>A0A401Q880</accession>
<evidence type="ECO:0000313" key="2">
    <source>
        <dbReference type="Proteomes" id="UP000288216"/>
    </source>
</evidence>
<gene>
    <name evidence="1" type="ORF">scyTo_0022525</name>
</gene>
<keyword evidence="2" id="KW-1185">Reference proteome</keyword>
<organism evidence="1 2">
    <name type="scientific">Scyliorhinus torazame</name>
    <name type="common">Cloudy catshark</name>
    <name type="synonym">Catulus torazame</name>
    <dbReference type="NCBI Taxonomy" id="75743"/>
    <lineage>
        <taxon>Eukaryota</taxon>
        <taxon>Metazoa</taxon>
        <taxon>Chordata</taxon>
        <taxon>Craniata</taxon>
        <taxon>Vertebrata</taxon>
        <taxon>Chondrichthyes</taxon>
        <taxon>Elasmobranchii</taxon>
        <taxon>Galeomorphii</taxon>
        <taxon>Galeoidea</taxon>
        <taxon>Carcharhiniformes</taxon>
        <taxon>Scyliorhinidae</taxon>
        <taxon>Scyliorhinus</taxon>
    </lineage>
</organism>
<proteinExistence type="predicted"/>
<dbReference type="Proteomes" id="UP000288216">
    <property type="component" value="Unassembled WGS sequence"/>
</dbReference>
<dbReference type="Gene3D" id="3.60.15.10">
    <property type="entry name" value="Ribonuclease Z/Hydroxyacylglutathione hydrolase-like"/>
    <property type="match status" value="1"/>
</dbReference>
<comment type="caution">
    <text evidence="1">The sequence shown here is derived from an EMBL/GenBank/DDBJ whole genome shotgun (WGS) entry which is preliminary data.</text>
</comment>
<dbReference type="STRING" id="75743.A0A401Q880"/>
<dbReference type="OrthoDB" id="449487at2759"/>
<feature type="non-terminal residue" evidence="1">
    <location>
        <position position="1"/>
    </location>
</feature>
<name>A0A401Q880_SCYTO</name>
<reference evidence="1 2" key="1">
    <citation type="journal article" date="2018" name="Nat. Ecol. Evol.">
        <title>Shark genomes provide insights into elasmobranch evolution and the origin of vertebrates.</title>
        <authorList>
            <person name="Hara Y"/>
            <person name="Yamaguchi K"/>
            <person name="Onimaru K"/>
            <person name="Kadota M"/>
            <person name="Koyanagi M"/>
            <person name="Keeley SD"/>
            <person name="Tatsumi K"/>
            <person name="Tanaka K"/>
            <person name="Motone F"/>
            <person name="Kageyama Y"/>
            <person name="Nozu R"/>
            <person name="Adachi N"/>
            <person name="Nishimura O"/>
            <person name="Nakagawa R"/>
            <person name="Tanegashima C"/>
            <person name="Kiyatake I"/>
            <person name="Matsumoto R"/>
            <person name="Murakumo K"/>
            <person name="Nishida K"/>
            <person name="Terakita A"/>
            <person name="Kuratani S"/>
            <person name="Sato K"/>
            <person name="Hyodo S Kuraku.S."/>
        </authorList>
    </citation>
    <scope>NUCLEOTIDE SEQUENCE [LARGE SCALE GENOMIC DNA]</scope>
</reference>
<dbReference type="EMBL" id="BFAA01022867">
    <property type="protein sequence ID" value="GCB81527.1"/>
    <property type="molecule type" value="Genomic_DNA"/>
</dbReference>